<dbReference type="EMBL" id="CAJVPI010000365">
    <property type="protein sequence ID" value="CAG8525645.1"/>
    <property type="molecule type" value="Genomic_DNA"/>
</dbReference>
<dbReference type="GO" id="GO:0009976">
    <property type="term" value="F:tocopherol cyclase activity"/>
    <property type="evidence" value="ECO:0007669"/>
    <property type="project" value="InterPro"/>
</dbReference>
<dbReference type="Proteomes" id="UP000789739">
    <property type="component" value="Unassembled WGS sequence"/>
</dbReference>
<keyword evidence="1" id="KW-1133">Transmembrane helix</keyword>
<gene>
    <name evidence="2" type="ORF">PBRASI_LOCUS3856</name>
</gene>
<dbReference type="PANTHER" id="PTHR35309:SF4">
    <property type="entry name" value="TOCOPHEROL CYCLASE"/>
    <property type="match status" value="1"/>
</dbReference>
<dbReference type="OrthoDB" id="2118020at2759"/>
<proteinExistence type="predicted"/>
<organism evidence="2 3">
    <name type="scientific">Paraglomus brasilianum</name>
    <dbReference type="NCBI Taxonomy" id="144538"/>
    <lineage>
        <taxon>Eukaryota</taxon>
        <taxon>Fungi</taxon>
        <taxon>Fungi incertae sedis</taxon>
        <taxon>Mucoromycota</taxon>
        <taxon>Glomeromycotina</taxon>
        <taxon>Glomeromycetes</taxon>
        <taxon>Paraglomerales</taxon>
        <taxon>Paraglomeraceae</taxon>
        <taxon>Paraglomus</taxon>
    </lineage>
</organism>
<keyword evidence="3" id="KW-1185">Reference proteome</keyword>
<accession>A0A9N9FD80</accession>
<feature type="transmembrane region" description="Helical" evidence="1">
    <location>
        <begin position="6"/>
        <end position="27"/>
    </location>
</feature>
<comment type="caution">
    <text evidence="2">The sequence shown here is derived from an EMBL/GenBank/DDBJ whole genome shotgun (WGS) entry which is preliminary data.</text>
</comment>
<sequence>MNNRLSSSHVLFGILVALSTPILINFIRNNYILSNFRLLYYPAQYHGNHISSDYFEGWYFKLVSEDKTASLAVIPGIFKGNIGYKSIRKENSKSDADNYHKHNDYSLDDSHAFVLLINRGHECLYYRYDVNEFKSVNTKEKDAFQITIGHNHFRHDEMVLSLPSSHLWQPTDSEYETFLSSVMTDYRRLLPAENNTTELEVVRHPHIPYSIRGVIAFENVTPLKSTMTIPSVMGIFQYIPWLECFHQIISLDHIVHGEITFINDKFVETSIDLENGRGYIEKDWGINFPKTWIWAQSNNFIKEAGNSILVSKPVGINSGLGHILLFDSPYQPMLPLPIQISIAEVPLVQSFYHIAGALIVVHHSSTNVTYNFSTYKLPHRHSLKVTLDPTTHIQNVYLHVSDRDNNHLEVNVWRKAGTGVPLRAPNKEHKKMILTVEENLDAEMTVKMWNGNEGGDVEVIMDDTAVSAGLEIVGDVVKLGKEYAG</sequence>
<dbReference type="AlphaFoldDB" id="A0A9N9FD80"/>
<name>A0A9N9FD80_9GLOM</name>
<protein>
    <submittedName>
        <fullName evidence="2">2422_t:CDS:1</fullName>
    </submittedName>
</protein>
<evidence type="ECO:0000313" key="2">
    <source>
        <dbReference type="EMBL" id="CAG8525645.1"/>
    </source>
</evidence>
<evidence type="ECO:0000256" key="1">
    <source>
        <dbReference type="SAM" id="Phobius"/>
    </source>
</evidence>
<keyword evidence="1" id="KW-0472">Membrane</keyword>
<keyword evidence="1" id="KW-0812">Transmembrane</keyword>
<dbReference type="PANTHER" id="PTHR35309">
    <property type="match status" value="1"/>
</dbReference>
<dbReference type="InterPro" id="IPR025893">
    <property type="entry name" value="Tocopherol_cyclase"/>
</dbReference>
<reference evidence="2" key="1">
    <citation type="submission" date="2021-06" db="EMBL/GenBank/DDBJ databases">
        <authorList>
            <person name="Kallberg Y."/>
            <person name="Tangrot J."/>
            <person name="Rosling A."/>
        </authorList>
    </citation>
    <scope>NUCLEOTIDE SEQUENCE</scope>
    <source>
        <strain evidence="2">BR232B</strain>
    </source>
</reference>
<evidence type="ECO:0000313" key="3">
    <source>
        <dbReference type="Proteomes" id="UP000789739"/>
    </source>
</evidence>
<dbReference type="Pfam" id="PF14249">
    <property type="entry name" value="Tocopherol_cycl"/>
    <property type="match status" value="1"/>
</dbReference>